<evidence type="ECO:0000313" key="2">
    <source>
        <dbReference type="Proteomes" id="UP000004994"/>
    </source>
</evidence>
<sequence>MHNLSPQHHHLAYLHFDPHSHLEALLDKSCTLLACSRMVRTCQRQLPLTRLSHQVQLPAL</sequence>
<protein>
    <submittedName>
        <fullName evidence="1">Uncharacterized protein</fullName>
    </submittedName>
</protein>
<dbReference type="AlphaFoldDB" id="A0A3Q7FCK1"/>
<name>A0A3Q7FCK1_SOLLC</name>
<dbReference type="EnsemblPlants" id="Solyc03g005190.3.1">
    <property type="protein sequence ID" value="Solyc03g005190.3.1.1"/>
    <property type="gene ID" value="Solyc03g005190.3"/>
</dbReference>
<organism evidence="1">
    <name type="scientific">Solanum lycopersicum</name>
    <name type="common">Tomato</name>
    <name type="synonym">Lycopersicon esculentum</name>
    <dbReference type="NCBI Taxonomy" id="4081"/>
    <lineage>
        <taxon>Eukaryota</taxon>
        <taxon>Viridiplantae</taxon>
        <taxon>Streptophyta</taxon>
        <taxon>Embryophyta</taxon>
        <taxon>Tracheophyta</taxon>
        <taxon>Spermatophyta</taxon>
        <taxon>Magnoliopsida</taxon>
        <taxon>eudicotyledons</taxon>
        <taxon>Gunneridae</taxon>
        <taxon>Pentapetalae</taxon>
        <taxon>asterids</taxon>
        <taxon>lamiids</taxon>
        <taxon>Solanales</taxon>
        <taxon>Solanaceae</taxon>
        <taxon>Solanoideae</taxon>
        <taxon>Solaneae</taxon>
        <taxon>Solanum</taxon>
        <taxon>Solanum subgen. Lycopersicon</taxon>
    </lineage>
</organism>
<evidence type="ECO:0000313" key="1">
    <source>
        <dbReference type="EnsemblPlants" id="Solyc03g005190.3.1.1"/>
    </source>
</evidence>
<accession>A0A3Q7FCK1</accession>
<reference evidence="1" key="1">
    <citation type="journal article" date="2012" name="Nature">
        <title>The tomato genome sequence provides insights into fleshy fruit evolution.</title>
        <authorList>
            <consortium name="Tomato Genome Consortium"/>
        </authorList>
    </citation>
    <scope>NUCLEOTIDE SEQUENCE [LARGE SCALE GENOMIC DNA]</scope>
    <source>
        <strain evidence="1">cv. Heinz 1706</strain>
    </source>
</reference>
<dbReference type="Proteomes" id="UP000004994">
    <property type="component" value="Chromosome 3"/>
</dbReference>
<dbReference type="Gramene" id="Solyc03g005190.3.1">
    <property type="protein sequence ID" value="Solyc03g005190.3.1.1"/>
    <property type="gene ID" value="Solyc03g005190.3"/>
</dbReference>
<reference evidence="1" key="2">
    <citation type="submission" date="2019-01" db="UniProtKB">
        <authorList>
            <consortium name="EnsemblPlants"/>
        </authorList>
    </citation>
    <scope>IDENTIFICATION</scope>
    <source>
        <strain evidence="1">cv. Heinz 1706</strain>
    </source>
</reference>
<proteinExistence type="predicted"/>
<keyword evidence="2" id="KW-1185">Reference proteome</keyword>
<dbReference type="InParanoid" id="A0A3Q7FCK1"/>